<dbReference type="PANTHER" id="PTHR36891:SF1">
    <property type="entry name" value="OS01G0127400 PROTEIN"/>
    <property type="match status" value="1"/>
</dbReference>
<gene>
    <name evidence="1" type="ORF">LCGC14_3070320</name>
</gene>
<name>A0A0F8X4R1_9ZZZZ</name>
<accession>A0A0F8X4R1</accession>
<evidence type="ECO:0008006" key="2">
    <source>
        <dbReference type="Google" id="ProtNLM"/>
    </source>
</evidence>
<reference evidence="1" key="1">
    <citation type="journal article" date="2015" name="Nature">
        <title>Complex archaea that bridge the gap between prokaryotes and eukaryotes.</title>
        <authorList>
            <person name="Spang A."/>
            <person name="Saw J.H."/>
            <person name="Jorgensen S.L."/>
            <person name="Zaremba-Niedzwiedzka K."/>
            <person name="Martijn J."/>
            <person name="Lind A.E."/>
            <person name="van Eijk R."/>
            <person name="Schleper C."/>
            <person name="Guy L."/>
            <person name="Ettema T.J."/>
        </authorList>
    </citation>
    <scope>NUCLEOTIDE SEQUENCE</scope>
</reference>
<organism evidence="1">
    <name type="scientific">marine sediment metagenome</name>
    <dbReference type="NCBI Taxonomy" id="412755"/>
    <lineage>
        <taxon>unclassified sequences</taxon>
        <taxon>metagenomes</taxon>
        <taxon>ecological metagenomes</taxon>
    </lineage>
</organism>
<dbReference type="PANTHER" id="PTHR36891">
    <property type="entry name" value="OS01G0127400 PROTEIN"/>
    <property type="match status" value="1"/>
</dbReference>
<dbReference type="Pfam" id="PF11805">
    <property type="entry name" value="DUF3326"/>
    <property type="match status" value="1"/>
</dbReference>
<sequence length="71" mass="7627">MKGIFIIPTGIGCEIGGHSGDANPSAKLVASVCDKLIIHPNVVNAADINEMTDNMLYVEGSILDRFLEFYS</sequence>
<dbReference type="InterPro" id="IPR021763">
    <property type="entry name" value="DUF3326"/>
</dbReference>
<comment type="caution">
    <text evidence="1">The sequence shown here is derived from an EMBL/GenBank/DDBJ whole genome shotgun (WGS) entry which is preliminary data.</text>
</comment>
<protein>
    <recommendedName>
        <fullName evidence="2">DUF3326 domain-containing protein</fullName>
    </recommendedName>
</protein>
<evidence type="ECO:0000313" key="1">
    <source>
        <dbReference type="EMBL" id="KKK55860.1"/>
    </source>
</evidence>
<dbReference type="EMBL" id="LAZR01065287">
    <property type="protein sequence ID" value="KKK55860.1"/>
    <property type="molecule type" value="Genomic_DNA"/>
</dbReference>
<dbReference type="AlphaFoldDB" id="A0A0F8X4R1"/>
<proteinExistence type="predicted"/>